<keyword evidence="4 6" id="KW-0694">RNA-binding</keyword>
<comment type="subcellular location">
    <subcellularLocation>
        <location evidence="1 6">Nucleus</location>
    </subcellularLocation>
</comment>
<dbReference type="GO" id="GO:0010468">
    <property type="term" value="P:regulation of gene expression"/>
    <property type="evidence" value="ECO:0007669"/>
    <property type="project" value="TreeGrafter"/>
</dbReference>
<comment type="caution">
    <text evidence="7">The sequence shown here is derived from an EMBL/GenBank/DDBJ whole genome shotgun (WGS) entry which is preliminary data.</text>
</comment>
<gene>
    <name evidence="7" type="ORF">GP486_001431</name>
</gene>
<dbReference type="GO" id="GO:0005730">
    <property type="term" value="C:nucleolus"/>
    <property type="evidence" value="ECO:0007669"/>
    <property type="project" value="TreeGrafter"/>
</dbReference>
<evidence type="ECO:0000256" key="4">
    <source>
        <dbReference type="ARBA" id="ARBA00022884"/>
    </source>
</evidence>
<reference evidence="7" key="1">
    <citation type="submission" date="2021-03" db="EMBL/GenBank/DDBJ databases">
        <title>Comparative genomics and phylogenomic investigation of the class Geoglossomycetes provide insights into ecological specialization and systematics.</title>
        <authorList>
            <person name="Melie T."/>
            <person name="Pirro S."/>
            <person name="Miller A.N."/>
            <person name="Quandt A."/>
        </authorList>
    </citation>
    <scope>NUCLEOTIDE SEQUENCE</scope>
    <source>
        <strain evidence="7">CAQ_001_2017</strain>
    </source>
</reference>
<comment type="function">
    <text evidence="6">Required for exosome-dependent processing of pre-rRNA and small nucleolar RNA (snRNA) precursors. Involved in processing of 35S pre-rRNA at the A0, A1 and A2 sites.</text>
</comment>
<evidence type="ECO:0000313" key="8">
    <source>
        <dbReference type="Proteomes" id="UP000750711"/>
    </source>
</evidence>
<dbReference type="GO" id="GO:0003723">
    <property type="term" value="F:RNA binding"/>
    <property type="evidence" value="ECO:0007669"/>
    <property type="project" value="UniProtKB-UniRule"/>
</dbReference>
<evidence type="ECO:0000256" key="5">
    <source>
        <dbReference type="ARBA" id="ARBA00023242"/>
    </source>
</evidence>
<dbReference type="Pfam" id="PF04000">
    <property type="entry name" value="Sas10_Utp3"/>
    <property type="match status" value="1"/>
</dbReference>
<dbReference type="InterPro" id="IPR007146">
    <property type="entry name" value="Sas10/Utp3/C1D"/>
</dbReference>
<keyword evidence="8" id="KW-1185">Reference proteome</keyword>
<comment type="similarity">
    <text evidence="2 6">Belongs to the C1D family.</text>
</comment>
<dbReference type="InterPro" id="IPR011082">
    <property type="entry name" value="Exosome-assoc_fac/DNA_repair"/>
</dbReference>
<proteinExistence type="inferred from homology"/>
<dbReference type="PANTHER" id="PTHR15341:SF3">
    <property type="entry name" value="NUCLEAR NUCLEIC ACID-BINDING PROTEIN C1D"/>
    <property type="match status" value="1"/>
</dbReference>
<dbReference type="GO" id="GO:0003677">
    <property type="term" value="F:DNA binding"/>
    <property type="evidence" value="ECO:0007669"/>
    <property type="project" value="TreeGrafter"/>
</dbReference>
<organism evidence="7 8">
    <name type="scientific">Trichoglossum hirsutum</name>
    <dbReference type="NCBI Taxonomy" id="265104"/>
    <lineage>
        <taxon>Eukaryota</taxon>
        <taxon>Fungi</taxon>
        <taxon>Dikarya</taxon>
        <taxon>Ascomycota</taxon>
        <taxon>Pezizomycotina</taxon>
        <taxon>Geoglossomycetes</taxon>
        <taxon>Geoglossales</taxon>
        <taxon>Geoglossaceae</taxon>
        <taxon>Trichoglossum</taxon>
    </lineage>
</organism>
<evidence type="ECO:0000256" key="6">
    <source>
        <dbReference type="RuleBase" id="RU368003"/>
    </source>
</evidence>
<dbReference type="EMBL" id="JAGHQM010000127">
    <property type="protein sequence ID" value="KAH0565185.1"/>
    <property type="molecule type" value="Genomic_DNA"/>
</dbReference>
<dbReference type="PANTHER" id="PTHR15341">
    <property type="entry name" value="SUN-COR STEROID HORMONE RECEPTOR CO-REPRESSOR"/>
    <property type="match status" value="1"/>
</dbReference>
<protein>
    <recommendedName>
        <fullName evidence="6">Exosome complex protein</fullName>
    </recommendedName>
</protein>
<dbReference type="GO" id="GO:0000460">
    <property type="term" value="P:maturation of 5.8S rRNA"/>
    <property type="evidence" value="ECO:0007669"/>
    <property type="project" value="TreeGrafter"/>
</dbReference>
<accession>A0A9P8RSN2</accession>
<dbReference type="AlphaFoldDB" id="A0A9P8RSN2"/>
<dbReference type="GO" id="GO:0000178">
    <property type="term" value="C:exosome (RNase complex)"/>
    <property type="evidence" value="ECO:0007669"/>
    <property type="project" value="TreeGrafter"/>
</dbReference>
<evidence type="ECO:0000313" key="7">
    <source>
        <dbReference type="EMBL" id="KAH0565185.1"/>
    </source>
</evidence>
<evidence type="ECO:0000256" key="3">
    <source>
        <dbReference type="ARBA" id="ARBA00022552"/>
    </source>
</evidence>
<dbReference type="Proteomes" id="UP000750711">
    <property type="component" value="Unassembled WGS sequence"/>
</dbReference>
<keyword evidence="5 6" id="KW-0539">Nucleus</keyword>
<sequence length="125" mass="14094">MDADLSPLIDRLEAQIDDLRDVLEPLLVTPLSHSAAKLPLLDKAKLYVLVTYAIESLVFSILKLDGVNSKEHPVFRELARVRQYYEKIKQVESSGTKRDNLTLDKEAANRFIKHALAGNEKHSAL</sequence>
<evidence type="ECO:0000256" key="2">
    <source>
        <dbReference type="ARBA" id="ARBA00009154"/>
    </source>
</evidence>
<evidence type="ECO:0000256" key="1">
    <source>
        <dbReference type="ARBA" id="ARBA00004123"/>
    </source>
</evidence>
<keyword evidence="3 6" id="KW-0698">rRNA processing</keyword>
<name>A0A9P8RSN2_9PEZI</name>